<evidence type="ECO:0000256" key="2">
    <source>
        <dbReference type="ARBA" id="ARBA00022475"/>
    </source>
</evidence>
<gene>
    <name evidence="7" type="ORF">FJZ47_20685</name>
</gene>
<feature type="transmembrane region" description="Helical" evidence="6">
    <location>
        <begin position="234"/>
        <end position="258"/>
    </location>
</feature>
<feature type="transmembrane region" description="Helical" evidence="6">
    <location>
        <begin position="188"/>
        <end position="214"/>
    </location>
</feature>
<dbReference type="Proteomes" id="UP000712673">
    <property type="component" value="Unassembled WGS sequence"/>
</dbReference>
<keyword evidence="5 6" id="KW-0472">Membrane</keyword>
<dbReference type="PANTHER" id="PTHR30482:SF17">
    <property type="entry name" value="ABC TRANSPORTER ATP-BINDING PROTEIN"/>
    <property type="match status" value="1"/>
</dbReference>
<keyword evidence="3 6" id="KW-0812">Transmembrane</keyword>
<organism evidence="7 8">
    <name type="scientific">Tectimicrobiota bacterium</name>
    <dbReference type="NCBI Taxonomy" id="2528274"/>
    <lineage>
        <taxon>Bacteria</taxon>
        <taxon>Pseudomonadati</taxon>
        <taxon>Nitrospinota/Tectimicrobiota group</taxon>
        <taxon>Candidatus Tectimicrobiota</taxon>
    </lineage>
</organism>
<feature type="transmembrane region" description="Helical" evidence="6">
    <location>
        <begin position="25"/>
        <end position="44"/>
    </location>
</feature>
<evidence type="ECO:0000256" key="6">
    <source>
        <dbReference type="SAM" id="Phobius"/>
    </source>
</evidence>
<protein>
    <submittedName>
        <fullName evidence="7">Branched-chain amino acid ABC transporter permease</fullName>
    </submittedName>
</protein>
<feature type="transmembrane region" description="Helical" evidence="6">
    <location>
        <begin position="270"/>
        <end position="293"/>
    </location>
</feature>
<feature type="transmembrane region" description="Helical" evidence="6">
    <location>
        <begin position="148"/>
        <end position="167"/>
    </location>
</feature>
<evidence type="ECO:0000313" key="8">
    <source>
        <dbReference type="Proteomes" id="UP000712673"/>
    </source>
</evidence>
<dbReference type="CDD" id="cd06581">
    <property type="entry name" value="TM_PBP1_LivM_like"/>
    <property type="match status" value="1"/>
</dbReference>
<dbReference type="GO" id="GO:0005886">
    <property type="term" value="C:plasma membrane"/>
    <property type="evidence" value="ECO:0007669"/>
    <property type="project" value="UniProtKB-SubCell"/>
</dbReference>
<comment type="caution">
    <text evidence="7">The sequence shown here is derived from an EMBL/GenBank/DDBJ whole genome shotgun (WGS) entry which is preliminary data.</text>
</comment>
<evidence type="ECO:0000256" key="4">
    <source>
        <dbReference type="ARBA" id="ARBA00022989"/>
    </source>
</evidence>
<dbReference type="InterPro" id="IPR001851">
    <property type="entry name" value="ABC_transp_permease"/>
</dbReference>
<keyword evidence="4 6" id="KW-1133">Transmembrane helix</keyword>
<feature type="transmembrane region" description="Helical" evidence="6">
    <location>
        <begin position="75"/>
        <end position="93"/>
    </location>
</feature>
<dbReference type="InterPro" id="IPR043428">
    <property type="entry name" value="LivM-like"/>
</dbReference>
<dbReference type="EMBL" id="VGLS01000820">
    <property type="protein sequence ID" value="MBM3226190.1"/>
    <property type="molecule type" value="Genomic_DNA"/>
</dbReference>
<evidence type="ECO:0000256" key="5">
    <source>
        <dbReference type="ARBA" id="ARBA00023136"/>
    </source>
</evidence>
<dbReference type="AlphaFoldDB" id="A0A937W5P4"/>
<dbReference type="GO" id="GO:0015658">
    <property type="term" value="F:branched-chain amino acid transmembrane transporter activity"/>
    <property type="evidence" value="ECO:0007669"/>
    <property type="project" value="InterPro"/>
</dbReference>
<feature type="transmembrane region" description="Helical" evidence="6">
    <location>
        <begin position="51"/>
        <end position="69"/>
    </location>
</feature>
<keyword evidence="2" id="KW-1003">Cell membrane</keyword>
<dbReference type="Pfam" id="PF02653">
    <property type="entry name" value="BPD_transp_2"/>
    <property type="match status" value="1"/>
</dbReference>
<evidence type="ECO:0000256" key="1">
    <source>
        <dbReference type="ARBA" id="ARBA00004651"/>
    </source>
</evidence>
<accession>A0A937W5P4</accession>
<proteinExistence type="predicted"/>
<dbReference type="PANTHER" id="PTHR30482">
    <property type="entry name" value="HIGH-AFFINITY BRANCHED-CHAIN AMINO ACID TRANSPORT SYSTEM PERMEASE"/>
    <property type="match status" value="1"/>
</dbReference>
<name>A0A937W5P4_UNCTE</name>
<comment type="subcellular location">
    <subcellularLocation>
        <location evidence="1">Cell membrane</location>
        <topology evidence="1">Multi-pass membrane protein</topology>
    </subcellularLocation>
</comment>
<reference evidence="7" key="1">
    <citation type="submission" date="2019-03" db="EMBL/GenBank/DDBJ databases">
        <title>Lake Tanganyika Metagenome-Assembled Genomes (MAGs).</title>
        <authorList>
            <person name="Tran P."/>
        </authorList>
    </citation>
    <scope>NUCLEOTIDE SEQUENCE</scope>
    <source>
        <strain evidence="7">K_DeepCast_65m_m2_066</strain>
    </source>
</reference>
<sequence length="300" mass="32307">MALTLVGLAVLPLSGEVFYIRVFTRIMIYAIAACSLDLILGYGGMVSLGHAAFVGVGAYTVAILGAYGVTSAWLVWPASILLAALCALVIGSISLRTRGVSFIMITLAFAQMLYYLAVSLQTYGGDDGLRITRNTFHGLLDVRQPMTLYYVTFACLCGLLWLGRRLIHAQLGMVWRGIRENERRMQALGYATFAYKLLGFVSAGAVAGLAGALVANHTAYVSPALMHWTRSGEIMVMVILGGMGSGFGPVLGAIALLLTEEILASYTEHWMIILGPLLLGVVLWARHGLYGLLQPRGTRL</sequence>
<evidence type="ECO:0000256" key="3">
    <source>
        <dbReference type="ARBA" id="ARBA00022692"/>
    </source>
</evidence>
<evidence type="ECO:0000313" key="7">
    <source>
        <dbReference type="EMBL" id="MBM3226190.1"/>
    </source>
</evidence>
<feature type="transmembrane region" description="Helical" evidence="6">
    <location>
        <begin position="100"/>
        <end position="117"/>
    </location>
</feature>